<gene>
    <name evidence="1" type="ORF">BWK73_11675</name>
</gene>
<dbReference type="InterPro" id="IPR010870">
    <property type="entry name" value="Porin_O/P"/>
</dbReference>
<comment type="caution">
    <text evidence="1">The sequence shown here is derived from an EMBL/GenBank/DDBJ whole genome shotgun (WGS) entry which is preliminary data.</text>
</comment>
<name>A0A1Y1QU81_9GAMM</name>
<organism evidence="1 2">
    <name type="scientific">Thiothrix lacustris</name>
    <dbReference type="NCBI Taxonomy" id="525917"/>
    <lineage>
        <taxon>Bacteria</taxon>
        <taxon>Pseudomonadati</taxon>
        <taxon>Pseudomonadota</taxon>
        <taxon>Gammaproteobacteria</taxon>
        <taxon>Thiotrichales</taxon>
        <taxon>Thiotrichaceae</taxon>
        <taxon>Thiothrix</taxon>
    </lineage>
</organism>
<protein>
    <recommendedName>
        <fullName evidence="3">TonB-dependent receptor</fullName>
    </recommendedName>
</protein>
<dbReference type="SUPFAM" id="SSF56935">
    <property type="entry name" value="Porins"/>
    <property type="match status" value="1"/>
</dbReference>
<dbReference type="AlphaFoldDB" id="A0A1Y1QU81"/>
<dbReference type="Pfam" id="PF07396">
    <property type="entry name" value="Porin_O_P"/>
    <property type="match status" value="1"/>
</dbReference>
<proteinExistence type="predicted"/>
<dbReference type="InterPro" id="IPR023614">
    <property type="entry name" value="Porin_dom_sf"/>
</dbReference>
<dbReference type="Proteomes" id="UP000192491">
    <property type="component" value="Unassembled WGS sequence"/>
</dbReference>
<evidence type="ECO:0000313" key="1">
    <source>
        <dbReference type="EMBL" id="OQX13610.1"/>
    </source>
</evidence>
<evidence type="ECO:0000313" key="2">
    <source>
        <dbReference type="Proteomes" id="UP000192491"/>
    </source>
</evidence>
<dbReference type="EMBL" id="MTEJ01000044">
    <property type="protein sequence ID" value="OQX13610.1"/>
    <property type="molecule type" value="Genomic_DNA"/>
</dbReference>
<dbReference type="Gene3D" id="2.40.160.10">
    <property type="entry name" value="Porin"/>
    <property type="match status" value="1"/>
</dbReference>
<accession>A0A1Y1QU81</accession>
<evidence type="ECO:0008006" key="3">
    <source>
        <dbReference type="Google" id="ProtNLM"/>
    </source>
</evidence>
<reference evidence="1 2" key="1">
    <citation type="submission" date="2017-01" db="EMBL/GenBank/DDBJ databases">
        <title>Novel large sulfur bacteria in the metagenomes of groundwater-fed chemosynthetic microbial mats in the Lake Huron basin.</title>
        <authorList>
            <person name="Sharrar A.M."/>
            <person name="Flood B.E."/>
            <person name="Bailey J.V."/>
            <person name="Jones D.S."/>
            <person name="Biddanda B."/>
            <person name="Ruberg S.A."/>
            <person name="Marcus D.N."/>
            <person name="Dick G.J."/>
        </authorList>
    </citation>
    <scope>NUCLEOTIDE SEQUENCE [LARGE SCALE GENOMIC DNA]</scope>
    <source>
        <strain evidence="1">A8</strain>
    </source>
</reference>
<sequence>MKQYLTWGLLLAATNAAALELEPRVYVDSVLYGDSEGGAGGSYAQQALGVYNVHTDGAGGHAGHSHGGLEEGVHVRSIEAAVDWQLNDKLDGSLKAVILPEEGEATLEEAWARYRLPDDTSIKAGKLLSAFGANNIHPHESEFVQQNLPVQMLLDGGLIAEGVQLEWQPEIAGTHLRTGVELLDGGNRGIAAQEDSVTGYQTSKGGVANITYPAQPDFPHVSHLYVKAEKELNEKHAISAGVSYLQSRQHQELHQYHPGINDADHGLSGEASMLSTSAAYAHDAGSSNKVGNFSVAAEYLYQNKDLKLTFHEDKPNLIGQPRDLHVDGYSVQGNYQIAPKWQVGLRHERVGGTHEARRPSAPPFPTQTSYFNDMKRNTVAVTWQPAKQHQLRLEAAHNNFDIGEDTNGDGRSEAVNKTFDQLMLQYQWRLDGGHDGDHHDH</sequence>